<accession>A0A8J6JI35</accession>
<dbReference type="AlphaFoldDB" id="A0A8J6JI35"/>
<protein>
    <submittedName>
        <fullName evidence="1">Uncharacterized protein</fullName>
    </submittedName>
</protein>
<proteinExistence type="predicted"/>
<dbReference type="RefSeq" id="WP_186908999.1">
    <property type="nucleotide sequence ID" value="NZ_JACOPP010000048.1"/>
</dbReference>
<dbReference type="EMBL" id="JACOPP010000048">
    <property type="protein sequence ID" value="MBC5735235.1"/>
    <property type="molecule type" value="Genomic_DNA"/>
</dbReference>
<evidence type="ECO:0000313" key="2">
    <source>
        <dbReference type="Proteomes" id="UP000661435"/>
    </source>
</evidence>
<reference evidence="1" key="1">
    <citation type="submission" date="2020-08" db="EMBL/GenBank/DDBJ databases">
        <title>Genome public.</title>
        <authorList>
            <person name="Liu C."/>
            <person name="Sun Q."/>
        </authorList>
    </citation>
    <scope>NUCLEOTIDE SEQUENCE</scope>
    <source>
        <strain evidence="1">NSJ-51</strain>
    </source>
</reference>
<keyword evidence="2" id="KW-1185">Reference proteome</keyword>
<organism evidence="1 2">
    <name type="scientific">Lawsonibacter hominis</name>
    <dbReference type="NCBI Taxonomy" id="2763053"/>
    <lineage>
        <taxon>Bacteria</taxon>
        <taxon>Bacillati</taxon>
        <taxon>Bacillota</taxon>
        <taxon>Clostridia</taxon>
        <taxon>Eubacteriales</taxon>
        <taxon>Oscillospiraceae</taxon>
        <taxon>Lawsonibacter</taxon>
    </lineage>
</organism>
<gene>
    <name evidence="1" type="ORF">H8S57_16175</name>
</gene>
<sequence length="95" mass="10993">MIWNQSHAEPIDDDQLNLFLCDEHYGDLTDEQKTVARQGRDEMRDVYGAALCRMMLCEEMLRRNMVADVNVYRSVFYPESATEGGDSPWMLNRAG</sequence>
<evidence type="ECO:0000313" key="1">
    <source>
        <dbReference type="EMBL" id="MBC5735235.1"/>
    </source>
</evidence>
<name>A0A8J6JI35_9FIRM</name>
<dbReference type="Proteomes" id="UP000661435">
    <property type="component" value="Unassembled WGS sequence"/>
</dbReference>
<comment type="caution">
    <text evidence="1">The sequence shown here is derived from an EMBL/GenBank/DDBJ whole genome shotgun (WGS) entry which is preliminary data.</text>
</comment>